<protein>
    <submittedName>
        <fullName evidence="2">Uncharacterized protein</fullName>
    </submittedName>
</protein>
<dbReference type="AlphaFoldDB" id="A0AAP0LXW3"/>
<gene>
    <name evidence="2" type="ORF">WN944_026344</name>
</gene>
<evidence type="ECO:0000313" key="3">
    <source>
        <dbReference type="Proteomes" id="UP001428341"/>
    </source>
</evidence>
<organism evidence="2 3">
    <name type="scientific">Citrus x changshan-huyou</name>
    <dbReference type="NCBI Taxonomy" id="2935761"/>
    <lineage>
        <taxon>Eukaryota</taxon>
        <taxon>Viridiplantae</taxon>
        <taxon>Streptophyta</taxon>
        <taxon>Embryophyta</taxon>
        <taxon>Tracheophyta</taxon>
        <taxon>Spermatophyta</taxon>
        <taxon>Magnoliopsida</taxon>
        <taxon>eudicotyledons</taxon>
        <taxon>Gunneridae</taxon>
        <taxon>Pentapetalae</taxon>
        <taxon>rosids</taxon>
        <taxon>malvids</taxon>
        <taxon>Sapindales</taxon>
        <taxon>Rutaceae</taxon>
        <taxon>Aurantioideae</taxon>
        <taxon>Citrus</taxon>
    </lineage>
</organism>
<keyword evidence="1" id="KW-0175">Coiled coil</keyword>
<proteinExistence type="predicted"/>
<evidence type="ECO:0000256" key="1">
    <source>
        <dbReference type="SAM" id="Coils"/>
    </source>
</evidence>
<comment type="caution">
    <text evidence="2">The sequence shown here is derived from an EMBL/GenBank/DDBJ whole genome shotgun (WGS) entry which is preliminary data.</text>
</comment>
<evidence type="ECO:0000313" key="2">
    <source>
        <dbReference type="EMBL" id="KAK9183195.1"/>
    </source>
</evidence>
<keyword evidence="3" id="KW-1185">Reference proteome</keyword>
<sequence>MELREIEEQENDVVLPERKTKMKKRKNKKQEKRKEKLKEEAEELLQDPLDVFGSKYNQQCNRSTLENDSRSPICQILPVQSLSMLDA</sequence>
<feature type="coiled-coil region" evidence="1">
    <location>
        <begin position="19"/>
        <end position="47"/>
    </location>
</feature>
<dbReference type="EMBL" id="JBCGBO010000024">
    <property type="protein sequence ID" value="KAK9183195.1"/>
    <property type="molecule type" value="Genomic_DNA"/>
</dbReference>
<reference evidence="2 3" key="1">
    <citation type="submission" date="2024-05" db="EMBL/GenBank/DDBJ databases">
        <title>Haplotype-resolved chromosome-level genome assembly of Huyou (Citrus changshanensis).</title>
        <authorList>
            <person name="Miao C."/>
            <person name="Chen W."/>
            <person name="Wu Y."/>
            <person name="Wang L."/>
            <person name="Zhao S."/>
            <person name="Grierson D."/>
            <person name="Xu C."/>
            <person name="Chen K."/>
        </authorList>
    </citation>
    <scope>NUCLEOTIDE SEQUENCE [LARGE SCALE GENOMIC DNA]</scope>
    <source>
        <strain evidence="2">01-14</strain>
        <tissue evidence="2">Leaf</tissue>
    </source>
</reference>
<dbReference type="Proteomes" id="UP001428341">
    <property type="component" value="Unassembled WGS sequence"/>
</dbReference>
<name>A0AAP0LXW3_9ROSI</name>
<accession>A0AAP0LXW3</accession>